<feature type="chain" id="PRO_5046643814" description="Tetratricopeptide repeat-containing protein" evidence="1">
    <location>
        <begin position="20"/>
        <end position="417"/>
    </location>
</feature>
<evidence type="ECO:0008006" key="4">
    <source>
        <dbReference type="Google" id="ProtNLM"/>
    </source>
</evidence>
<evidence type="ECO:0000256" key="1">
    <source>
        <dbReference type="SAM" id="SignalP"/>
    </source>
</evidence>
<dbReference type="InterPro" id="IPR019734">
    <property type="entry name" value="TPR_rpt"/>
</dbReference>
<dbReference type="Gene3D" id="1.25.40.10">
    <property type="entry name" value="Tetratricopeptide repeat domain"/>
    <property type="match status" value="2"/>
</dbReference>
<evidence type="ECO:0000313" key="2">
    <source>
        <dbReference type="EMBL" id="UYQ95129.1"/>
    </source>
</evidence>
<accession>A0ABY6J9Z1</accession>
<keyword evidence="1" id="KW-0732">Signal</keyword>
<feature type="signal peptide" evidence="1">
    <location>
        <begin position="1"/>
        <end position="19"/>
    </location>
</feature>
<organism evidence="2 3">
    <name type="scientific">Chitinophaga horti</name>
    <dbReference type="NCBI Taxonomy" id="2920382"/>
    <lineage>
        <taxon>Bacteria</taxon>
        <taxon>Pseudomonadati</taxon>
        <taxon>Bacteroidota</taxon>
        <taxon>Chitinophagia</taxon>
        <taxon>Chitinophagales</taxon>
        <taxon>Chitinophagaceae</taxon>
        <taxon>Chitinophaga</taxon>
    </lineage>
</organism>
<dbReference type="RefSeq" id="WP_264282914.1">
    <property type="nucleotide sequence ID" value="NZ_CP107006.1"/>
</dbReference>
<dbReference type="EMBL" id="CP107006">
    <property type="protein sequence ID" value="UYQ95129.1"/>
    <property type="molecule type" value="Genomic_DNA"/>
</dbReference>
<protein>
    <recommendedName>
        <fullName evidence="4">Tetratricopeptide repeat-containing protein</fullName>
    </recommendedName>
</protein>
<dbReference type="Proteomes" id="UP001162741">
    <property type="component" value="Chromosome"/>
</dbReference>
<gene>
    <name evidence="2" type="ORF">MKQ68_08470</name>
</gene>
<dbReference type="InterPro" id="IPR011990">
    <property type="entry name" value="TPR-like_helical_dom_sf"/>
</dbReference>
<evidence type="ECO:0000313" key="3">
    <source>
        <dbReference type="Proteomes" id="UP001162741"/>
    </source>
</evidence>
<sequence length="417" mass="46309">MKKLMLSFLFCSAAASVMAQRAKVSSAEESLSKKEYDKAKADIEAALQHDKTKDDAKTFFVKGKIYEALATEKKSLADALTAYDAYKTAIDKNAKLPEMLLEINGRMFNVYATVGNAGYAGLNDQKWDSAFVNFQKAVEISNYYNSKGLSGSIPTDTAMVFYTGYAAQQAGKKEEAFTYLKKAVDLKFEKEPALYVLLAQLYEEKADNANWLKTIEDAKKTFPGDKRFNDMEMIYYSKTGKTSELLDMLEKKVAANPTDFAATLDYAIRVDNVANPRGDNGADLPKPANYDELMNKAEGAYKKALEINPEDATANFQLGALYFNRAVVFNKELNALDSKSQTGPKAKELQGKMETLMGQSLPFFEKADASFTAKGANLEPGDRETYYNCLTALSKIYAIKNMNDKVEATKKKLKALE</sequence>
<dbReference type="SUPFAM" id="SSF48452">
    <property type="entry name" value="TPR-like"/>
    <property type="match status" value="1"/>
</dbReference>
<reference evidence="2" key="1">
    <citation type="submission" date="2022-10" db="EMBL/GenBank/DDBJ databases">
        <title>Chitinophaga sp. nov., isolated from soil.</title>
        <authorList>
            <person name="Jeon C.O."/>
        </authorList>
    </citation>
    <scope>NUCLEOTIDE SEQUENCE</scope>
    <source>
        <strain evidence="2">R8</strain>
    </source>
</reference>
<proteinExistence type="predicted"/>
<keyword evidence="3" id="KW-1185">Reference proteome</keyword>
<dbReference type="Pfam" id="PF13181">
    <property type="entry name" value="TPR_8"/>
    <property type="match status" value="1"/>
</dbReference>
<name>A0ABY6J9Z1_9BACT</name>